<evidence type="ECO:0000256" key="1">
    <source>
        <dbReference type="SAM" id="Phobius"/>
    </source>
</evidence>
<reference evidence="2 3" key="1">
    <citation type="submission" date="2017-02" db="EMBL/GenBank/DDBJ databases">
        <authorList>
            <person name="Peterson S.W."/>
        </authorList>
    </citation>
    <scope>NUCLEOTIDE SEQUENCE [LARGE SCALE GENOMIC DNA]</scope>
    <source>
        <strain evidence="2 3">ATCC 51222</strain>
    </source>
</reference>
<evidence type="ECO:0000313" key="3">
    <source>
        <dbReference type="Proteomes" id="UP000190657"/>
    </source>
</evidence>
<dbReference type="EMBL" id="FUWW01000008">
    <property type="protein sequence ID" value="SJZ53741.1"/>
    <property type="molecule type" value="Genomic_DNA"/>
</dbReference>
<proteinExistence type="predicted"/>
<dbReference type="RefSeq" id="WP_078768367.1">
    <property type="nucleotide sequence ID" value="NZ_FUWW01000008.1"/>
</dbReference>
<keyword evidence="3" id="KW-1185">Reference proteome</keyword>
<dbReference type="AlphaFoldDB" id="A0A1T4LGP4"/>
<feature type="transmembrane region" description="Helical" evidence="1">
    <location>
        <begin position="6"/>
        <end position="25"/>
    </location>
</feature>
<dbReference type="Proteomes" id="UP000190657">
    <property type="component" value="Unassembled WGS sequence"/>
</dbReference>
<name>A0A1T4LGP4_9FIRM</name>
<protein>
    <submittedName>
        <fullName evidence="2">Uncharacterized protein</fullName>
    </submittedName>
</protein>
<gene>
    <name evidence="2" type="ORF">SAMN02745114_00875</name>
</gene>
<keyword evidence="1" id="KW-0472">Membrane</keyword>
<organism evidence="2 3">
    <name type="scientific">Eubacterium coprostanoligenes</name>
    <dbReference type="NCBI Taxonomy" id="290054"/>
    <lineage>
        <taxon>Bacteria</taxon>
        <taxon>Bacillati</taxon>
        <taxon>Bacillota</taxon>
        <taxon>Clostridia</taxon>
        <taxon>Eubacteriales</taxon>
        <taxon>Eubacteriaceae</taxon>
        <taxon>Eubacterium</taxon>
    </lineage>
</organism>
<keyword evidence="1" id="KW-0812">Transmembrane</keyword>
<keyword evidence="1" id="KW-1133">Transmembrane helix</keyword>
<evidence type="ECO:0000313" key="2">
    <source>
        <dbReference type="EMBL" id="SJZ53741.1"/>
    </source>
</evidence>
<dbReference type="STRING" id="290054.SAMN02745114_00875"/>
<accession>A0A1T4LGP4</accession>
<sequence>MPTSLIVGIVVAVIIVLGVVVFPIVNKHQLKNMPYDQQIRIIMKSANKLHYFKNISDGTKGTLIYVKNKRKILAYPWMLIDGKMLCTKANPFDKWDYPEEQPPFTDEEVQIALRELEKYNKHSAVKLYLQEIK</sequence>